<dbReference type="RefSeq" id="YP_009303052.1">
    <property type="nucleotide sequence ID" value="NC_031251.1"/>
</dbReference>
<gene>
    <name evidence="1" type="primary">57</name>
    <name evidence="1" type="ORF">SEA_SOILASSASSIN_57</name>
</gene>
<organism evidence="1 2">
    <name type="scientific">Gordonia phage SoilAssassin</name>
    <dbReference type="NCBI Taxonomy" id="1821562"/>
    <lineage>
        <taxon>Viruses</taxon>
        <taxon>Duplodnaviria</taxon>
        <taxon>Heunggongvirae</taxon>
        <taxon>Uroviricota</taxon>
        <taxon>Caudoviricetes</taxon>
        <taxon>Attisvirus</taxon>
        <taxon>Attisvirus attis</taxon>
    </lineage>
</organism>
<dbReference type="EMBL" id="KU963246">
    <property type="protein sequence ID" value="AMS02458.1"/>
    <property type="molecule type" value="Genomic_DNA"/>
</dbReference>
<accession>A0A142K8M5</accession>
<name>A0A142K8M5_9CAUD</name>
<protein>
    <submittedName>
        <fullName evidence="1">Uncharacterized protein</fullName>
    </submittedName>
</protein>
<proteinExistence type="predicted"/>
<sequence>MNAVHIRPTGCRVDCRTTWRYEHGPGRSLPGTHATRGDVRRCEHGNLWVATGRTLESCYFTDHDEWERLTRWGSPVRYRRAVRALGGAS</sequence>
<evidence type="ECO:0000313" key="2">
    <source>
        <dbReference type="Proteomes" id="UP000207764"/>
    </source>
</evidence>
<dbReference type="Proteomes" id="UP000207764">
    <property type="component" value="Segment"/>
</dbReference>
<dbReference type="KEGG" id="vg:29124512"/>
<dbReference type="GeneID" id="29124512"/>
<reference evidence="2" key="1">
    <citation type="submission" date="2016-03" db="EMBL/GenBank/DDBJ databases">
        <authorList>
            <person name="Ploux O."/>
        </authorList>
    </citation>
    <scope>NUCLEOTIDE SEQUENCE [LARGE SCALE GENOMIC DNA]</scope>
</reference>
<evidence type="ECO:0000313" key="1">
    <source>
        <dbReference type="EMBL" id="AMS02458.1"/>
    </source>
</evidence>